<name>A0A941BG62_9BURK</name>
<comment type="caution">
    <text evidence="5">The sequence shown here is derived from an EMBL/GenBank/DDBJ whole genome shotgun (WGS) entry which is preliminary data.</text>
</comment>
<dbReference type="NCBIfam" id="NF043033">
    <property type="entry name" value="OxoTetrIsom"/>
    <property type="match status" value="1"/>
</dbReference>
<evidence type="ECO:0000313" key="6">
    <source>
        <dbReference type="Proteomes" id="UP000676246"/>
    </source>
</evidence>
<evidence type="ECO:0000259" key="4">
    <source>
        <dbReference type="Pfam" id="PF01261"/>
    </source>
</evidence>
<dbReference type="InterPro" id="IPR053398">
    <property type="entry name" value="HPT_OtnI_isomerases"/>
</dbReference>
<evidence type="ECO:0000256" key="3">
    <source>
        <dbReference type="PIRSR" id="PIRSR006241-50"/>
    </source>
</evidence>
<keyword evidence="6" id="KW-1185">Reference proteome</keyword>
<dbReference type="InterPro" id="IPR036237">
    <property type="entry name" value="Xyl_isomerase-like_sf"/>
</dbReference>
<dbReference type="InterPro" id="IPR026040">
    <property type="entry name" value="HyI-like"/>
</dbReference>
<dbReference type="InterPro" id="IPR017643">
    <property type="entry name" value="Hydroxypyruvate_isomerase"/>
</dbReference>
<dbReference type="Proteomes" id="UP000676246">
    <property type="component" value="Unassembled WGS sequence"/>
</dbReference>
<sequence length="258" mass="27966">MPRFAANCSMLFTEVPFPERFARAAAAGFRAVEFQFPYDWPAQALRRSLDAAGVTAVLHNLPAGDWAAGDRGLACDATRQAEFRAGVPRAIDYAQALGAPRLNLLAGRAGAGQTEAQTRALFIDNLRFAADALAAHGLMLMIEPINTRDVPGFWLNTSAQAAALLDEAGCANAFIQFDLYHMQRMEGDLAATLRRLLPRIGHVQFADNPGRHEPGTGELNFAFLFAELDRLGYAGWVGAEYLPSACTEDTLAWLGAPR</sequence>
<feature type="active site" description="Proton donor/acceptor" evidence="3">
    <location>
        <position position="240"/>
    </location>
</feature>
<dbReference type="InterPro" id="IPR050417">
    <property type="entry name" value="Sugar_Epim/Isomerase"/>
</dbReference>
<dbReference type="GO" id="GO:0046487">
    <property type="term" value="P:glyoxylate metabolic process"/>
    <property type="evidence" value="ECO:0007669"/>
    <property type="project" value="TreeGrafter"/>
</dbReference>
<dbReference type="PANTHER" id="PTHR43489">
    <property type="entry name" value="ISOMERASE"/>
    <property type="match status" value="1"/>
</dbReference>
<evidence type="ECO:0000256" key="2">
    <source>
        <dbReference type="PIRNR" id="PIRNR006241"/>
    </source>
</evidence>
<comment type="similarity">
    <text evidence="2">Belongs to the hyi family.</text>
</comment>
<feature type="active site" description="Proton donor/acceptor" evidence="3">
    <location>
        <position position="143"/>
    </location>
</feature>
<dbReference type="InterPro" id="IPR013022">
    <property type="entry name" value="Xyl_isomerase-like_TIM-brl"/>
</dbReference>
<reference evidence="5 6" key="1">
    <citation type="submission" date="2021-04" db="EMBL/GenBank/DDBJ databases">
        <title>The genome sequence of Ideonella sp. 3Y2.</title>
        <authorList>
            <person name="Liu Y."/>
        </authorList>
    </citation>
    <scope>NUCLEOTIDE SEQUENCE [LARGE SCALE GENOMIC DNA]</scope>
    <source>
        <strain evidence="5 6">3Y2</strain>
    </source>
</reference>
<organism evidence="5 6">
    <name type="scientific">Ideonella alba</name>
    <dbReference type="NCBI Taxonomy" id="2824118"/>
    <lineage>
        <taxon>Bacteria</taxon>
        <taxon>Pseudomonadati</taxon>
        <taxon>Pseudomonadota</taxon>
        <taxon>Betaproteobacteria</taxon>
        <taxon>Burkholderiales</taxon>
        <taxon>Sphaerotilaceae</taxon>
        <taxon>Ideonella</taxon>
    </lineage>
</organism>
<dbReference type="Gene3D" id="3.20.20.150">
    <property type="entry name" value="Divalent-metal-dependent TIM barrel enzymes"/>
    <property type="match status" value="1"/>
</dbReference>
<dbReference type="RefSeq" id="WP_210854735.1">
    <property type="nucleotide sequence ID" value="NZ_JAGQDD010000011.1"/>
</dbReference>
<gene>
    <name evidence="5" type="primary">hyi</name>
    <name evidence="5" type="ORF">KAK03_14820</name>
</gene>
<dbReference type="AlphaFoldDB" id="A0A941BG62"/>
<evidence type="ECO:0000313" key="5">
    <source>
        <dbReference type="EMBL" id="MBQ0931757.1"/>
    </source>
</evidence>
<dbReference type="PANTHER" id="PTHR43489:SF6">
    <property type="entry name" value="HYDROXYPYRUVATE ISOMERASE-RELATED"/>
    <property type="match status" value="1"/>
</dbReference>
<proteinExistence type="inferred from homology"/>
<dbReference type="EMBL" id="JAGQDD010000011">
    <property type="protein sequence ID" value="MBQ0931757.1"/>
    <property type="molecule type" value="Genomic_DNA"/>
</dbReference>
<dbReference type="GO" id="GO:0008903">
    <property type="term" value="F:hydroxypyruvate isomerase activity"/>
    <property type="evidence" value="ECO:0007669"/>
    <property type="project" value="UniProtKB-EC"/>
</dbReference>
<dbReference type="PIRSF" id="PIRSF006241">
    <property type="entry name" value="HyI"/>
    <property type="match status" value="1"/>
</dbReference>
<dbReference type="FunFam" id="3.20.20.150:FF:000007">
    <property type="entry name" value="Hydroxypyruvate isomerase"/>
    <property type="match status" value="1"/>
</dbReference>
<protein>
    <submittedName>
        <fullName evidence="5">Hydroxypyruvate isomerase</fullName>
        <ecNumber evidence="5">5.3.1.22</ecNumber>
    </submittedName>
</protein>
<accession>A0A941BG62</accession>
<dbReference type="SUPFAM" id="SSF51658">
    <property type="entry name" value="Xylose isomerase-like"/>
    <property type="match status" value="1"/>
</dbReference>
<keyword evidence="1 2" id="KW-0413">Isomerase</keyword>
<dbReference type="EC" id="5.3.1.22" evidence="5"/>
<dbReference type="NCBIfam" id="TIGR03234">
    <property type="entry name" value="OH-pyruv-isom"/>
    <property type="match status" value="1"/>
</dbReference>
<evidence type="ECO:0000256" key="1">
    <source>
        <dbReference type="ARBA" id="ARBA00023235"/>
    </source>
</evidence>
<dbReference type="Pfam" id="PF01261">
    <property type="entry name" value="AP_endonuc_2"/>
    <property type="match status" value="1"/>
</dbReference>
<feature type="domain" description="Xylose isomerase-like TIM barrel" evidence="4">
    <location>
        <begin position="21"/>
        <end position="254"/>
    </location>
</feature>